<dbReference type="Proteomes" id="UP001157418">
    <property type="component" value="Unassembled WGS sequence"/>
</dbReference>
<gene>
    <name evidence="2" type="ORF">LVIROSA_LOCUS23792</name>
</gene>
<reference evidence="2 3" key="1">
    <citation type="submission" date="2022-01" db="EMBL/GenBank/DDBJ databases">
        <authorList>
            <person name="Xiong W."/>
            <person name="Schranz E."/>
        </authorList>
    </citation>
    <scope>NUCLEOTIDE SEQUENCE [LARGE SCALE GENOMIC DNA]</scope>
</reference>
<protein>
    <recommendedName>
        <fullName evidence="1">HAT C-terminal dimerisation domain-containing protein</fullName>
    </recommendedName>
</protein>
<keyword evidence="3" id="KW-1185">Reference proteome</keyword>
<name>A0AAU9NI31_9ASTR</name>
<feature type="domain" description="HAT C-terminal dimerisation" evidence="1">
    <location>
        <begin position="3"/>
        <end position="70"/>
    </location>
</feature>
<dbReference type="InterPro" id="IPR008906">
    <property type="entry name" value="HATC_C_dom"/>
</dbReference>
<dbReference type="AlphaFoldDB" id="A0AAU9NI31"/>
<dbReference type="GO" id="GO:0046983">
    <property type="term" value="F:protein dimerization activity"/>
    <property type="evidence" value="ECO:0007669"/>
    <property type="project" value="InterPro"/>
</dbReference>
<organism evidence="2 3">
    <name type="scientific">Lactuca virosa</name>
    <dbReference type="NCBI Taxonomy" id="75947"/>
    <lineage>
        <taxon>Eukaryota</taxon>
        <taxon>Viridiplantae</taxon>
        <taxon>Streptophyta</taxon>
        <taxon>Embryophyta</taxon>
        <taxon>Tracheophyta</taxon>
        <taxon>Spermatophyta</taxon>
        <taxon>Magnoliopsida</taxon>
        <taxon>eudicotyledons</taxon>
        <taxon>Gunneridae</taxon>
        <taxon>Pentapetalae</taxon>
        <taxon>asterids</taxon>
        <taxon>campanulids</taxon>
        <taxon>Asterales</taxon>
        <taxon>Asteraceae</taxon>
        <taxon>Cichorioideae</taxon>
        <taxon>Cichorieae</taxon>
        <taxon>Lactucinae</taxon>
        <taxon>Lactuca</taxon>
    </lineage>
</organism>
<dbReference type="Pfam" id="PF05699">
    <property type="entry name" value="Dimer_Tnp_hAT"/>
    <property type="match status" value="1"/>
</dbReference>
<dbReference type="SUPFAM" id="SSF53098">
    <property type="entry name" value="Ribonuclease H-like"/>
    <property type="match status" value="1"/>
</dbReference>
<proteinExistence type="predicted"/>
<evidence type="ECO:0000313" key="2">
    <source>
        <dbReference type="EMBL" id="CAH1437463.1"/>
    </source>
</evidence>
<dbReference type="InterPro" id="IPR012337">
    <property type="entry name" value="RNaseH-like_sf"/>
</dbReference>
<accession>A0AAU9NI31</accession>
<sequence>MQSFNALEWWNVHKLKYRVLSMMARDVLAIPISTVTSEATFSARGRVIDPYRASLAPDTVQMLICGGDWIRHLHGVKKKLKKEESPTEVLLPVATTN</sequence>
<dbReference type="EMBL" id="CAKMRJ010004445">
    <property type="protein sequence ID" value="CAH1437463.1"/>
    <property type="molecule type" value="Genomic_DNA"/>
</dbReference>
<dbReference type="PANTHER" id="PTHR23272">
    <property type="entry name" value="BED FINGER-RELATED"/>
    <property type="match status" value="1"/>
</dbReference>
<evidence type="ECO:0000313" key="3">
    <source>
        <dbReference type="Proteomes" id="UP001157418"/>
    </source>
</evidence>
<evidence type="ECO:0000259" key="1">
    <source>
        <dbReference type="Pfam" id="PF05699"/>
    </source>
</evidence>
<comment type="caution">
    <text evidence="2">The sequence shown here is derived from an EMBL/GenBank/DDBJ whole genome shotgun (WGS) entry which is preliminary data.</text>
</comment>
<dbReference type="PANTHER" id="PTHR23272:SF185">
    <property type="entry name" value="ZINC FINGER BED DOMAIN-CONTAINING PROTEIN RICESLEEPER 2-LIKE"/>
    <property type="match status" value="1"/>
</dbReference>